<dbReference type="EMBL" id="GGEC01064541">
    <property type="protein sequence ID" value="MBX45025.1"/>
    <property type="molecule type" value="Transcribed_RNA"/>
</dbReference>
<name>A0A2P2NRD1_RHIMU</name>
<evidence type="ECO:0000313" key="1">
    <source>
        <dbReference type="EMBL" id="MBX45025.1"/>
    </source>
</evidence>
<reference evidence="1" key="1">
    <citation type="submission" date="2018-02" db="EMBL/GenBank/DDBJ databases">
        <title>Rhizophora mucronata_Transcriptome.</title>
        <authorList>
            <person name="Meera S.P."/>
            <person name="Sreeshan A."/>
            <person name="Augustine A."/>
        </authorList>
    </citation>
    <scope>NUCLEOTIDE SEQUENCE</scope>
    <source>
        <tissue evidence="1">Leaf</tissue>
    </source>
</reference>
<proteinExistence type="predicted"/>
<accession>A0A2P2NRD1</accession>
<organism evidence="1">
    <name type="scientific">Rhizophora mucronata</name>
    <name type="common">Asiatic mangrove</name>
    <dbReference type="NCBI Taxonomy" id="61149"/>
    <lineage>
        <taxon>Eukaryota</taxon>
        <taxon>Viridiplantae</taxon>
        <taxon>Streptophyta</taxon>
        <taxon>Embryophyta</taxon>
        <taxon>Tracheophyta</taxon>
        <taxon>Spermatophyta</taxon>
        <taxon>Magnoliopsida</taxon>
        <taxon>eudicotyledons</taxon>
        <taxon>Gunneridae</taxon>
        <taxon>Pentapetalae</taxon>
        <taxon>rosids</taxon>
        <taxon>fabids</taxon>
        <taxon>Malpighiales</taxon>
        <taxon>Rhizophoraceae</taxon>
        <taxon>Rhizophora</taxon>
    </lineage>
</organism>
<protein>
    <submittedName>
        <fullName evidence="1">Uncharacterized protein</fullName>
    </submittedName>
</protein>
<sequence>MLTWKDRRCT</sequence>